<dbReference type="AlphaFoldDB" id="A0A3G9IN85"/>
<sequence>MYKWALFILFCLACTLSVGLLLFNLPAKQTAVAEEPAIVIPDKSVDTKAAESVYKSNCVSCHGDQLQGSLGPNLTTIGGSVSKEKIYKQIIKGGNGMPGFEGKLTEDEIVNLSNWLAAKK</sequence>
<proteinExistence type="predicted"/>
<dbReference type="KEGG" id="pbk:Back11_16820"/>
<dbReference type="OrthoDB" id="7933886at2"/>
<keyword evidence="2" id="KW-1185">Reference proteome</keyword>
<evidence type="ECO:0000313" key="1">
    <source>
        <dbReference type="EMBL" id="BBH20337.1"/>
    </source>
</evidence>
<dbReference type="GO" id="GO:0005506">
    <property type="term" value="F:iron ion binding"/>
    <property type="evidence" value="ECO:0007669"/>
    <property type="project" value="InterPro"/>
</dbReference>
<dbReference type="Proteomes" id="UP000275368">
    <property type="component" value="Chromosome"/>
</dbReference>
<dbReference type="InterPro" id="IPR008168">
    <property type="entry name" value="Cyt_C_IC"/>
</dbReference>
<dbReference type="Pfam" id="PF13442">
    <property type="entry name" value="Cytochrome_CBB3"/>
    <property type="match status" value="1"/>
</dbReference>
<dbReference type="GO" id="GO:0020037">
    <property type="term" value="F:heme binding"/>
    <property type="evidence" value="ECO:0007669"/>
    <property type="project" value="InterPro"/>
</dbReference>
<dbReference type="InterPro" id="IPR036909">
    <property type="entry name" value="Cyt_c-like_dom_sf"/>
</dbReference>
<accession>A0A3G9IN85</accession>
<organism evidence="1 2">
    <name type="scientific">Paenibacillus baekrokdamisoli</name>
    <dbReference type="NCBI Taxonomy" id="1712516"/>
    <lineage>
        <taxon>Bacteria</taxon>
        <taxon>Bacillati</taxon>
        <taxon>Bacillota</taxon>
        <taxon>Bacilli</taxon>
        <taxon>Bacillales</taxon>
        <taxon>Paenibacillaceae</taxon>
        <taxon>Paenibacillus</taxon>
    </lineage>
</organism>
<dbReference type="RefSeq" id="WP_125655304.1">
    <property type="nucleotide sequence ID" value="NZ_AP019308.1"/>
</dbReference>
<dbReference type="PROSITE" id="PS51007">
    <property type="entry name" value="CYTC"/>
    <property type="match status" value="1"/>
</dbReference>
<reference evidence="1 2" key="1">
    <citation type="submission" date="2018-11" db="EMBL/GenBank/DDBJ databases">
        <title>Complete genome sequence of Paenibacillus baekrokdamisoli strain KCTC 33723.</title>
        <authorList>
            <person name="Kang S.W."/>
            <person name="Lee K.C."/>
            <person name="Kim K.K."/>
            <person name="Kim J.S."/>
            <person name="Kim D.S."/>
            <person name="Ko S.H."/>
            <person name="Yang S.H."/>
            <person name="Lee J.S."/>
        </authorList>
    </citation>
    <scope>NUCLEOTIDE SEQUENCE [LARGE SCALE GENOMIC DNA]</scope>
    <source>
        <strain evidence="1 2">KCTC 33723</strain>
    </source>
</reference>
<dbReference type="EMBL" id="AP019308">
    <property type="protein sequence ID" value="BBH20337.1"/>
    <property type="molecule type" value="Genomic_DNA"/>
</dbReference>
<dbReference type="InterPro" id="IPR009056">
    <property type="entry name" value="Cyt_c-like_dom"/>
</dbReference>
<name>A0A3G9IN85_9BACL</name>
<dbReference type="PRINTS" id="PR00605">
    <property type="entry name" value="CYTCHROMECIC"/>
</dbReference>
<dbReference type="SUPFAM" id="SSF46626">
    <property type="entry name" value="Cytochrome c"/>
    <property type="match status" value="1"/>
</dbReference>
<dbReference type="Gene3D" id="1.10.760.10">
    <property type="entry name" value="Cytochrome c-like domain"/>
    <property type="match status" value="1"/>
</dbReference>
<dbReference type="GO" id="GO:0009055">
    <property type="term" value="F:electron transfer activity"/>
    <property type="evidence" value="ECO:0007669"/>
    <property type="project" value="InterPro"/>
</dbReference>
<dbReference type="PANTHER" id="PTHR37823">
    <property type="entry name" value="CYTOCHROME C-553-LIKE"/>
    <property type="match status" value="1"/>
</dbReference>
<gene>
    <name evidence="1" type="primary">cccA</name>
    <name evidence="1" type="ORF">Back11_16820</name>
</gene>
<protein>
    <submittedName>
        <fullName evidence="1">Cytochrome c-550</fullName>
    </submittedName>
</protein>
<evidence type="ECO:0000313" key="2">
    <source>
        <dbReference type="Proteomes" id="UP000275368"/>
    </source>
</evidence>
<dbReference type="PANTHER" id="PTHR37823:SF4">
    <property type="entry name" value="MENAQUINOL-CYTOCHROME C REDUCTASE CYTOCHROME B_C SUBUNIT"/>
    <property type="match status" value="1"/>
</dbReference>
<dbReference type="InterPro" id="IPR051811">
    <property type="entry name" value="Cytochrome_c550/c551-like"/>
</dbReference>